<sequence length="373" mass="42082">MRCILVGIKTKEKKDKELKQSLSELEGLVEAVEGVTLGKLYQKKDIPDPSTFIGKGKVKQLKELIEGTKADTVVFDADLTPVQITNIEKITQANVLDRTDLILQIFSQRAKTRQAKLQVELATLQHELPRVYGQKGKALSRIGGGMKTKGAGEKIGEIKVRTIKDRISKIKKELEKIKKQRYQQRKWRNKDPNILKVSLVGYTNAGKSTLLKKLTKRDTFVSDQLFATLDTKTSYIAFPDIGKKVLITDTVGFVKNMPKELMDAFMATLEELEDADLILHVIDISDENWVEKMEAVEDILKKINVSDKPLVVVLNKIDKLVPSPEYIEEADHTMLTGDRETVVISTEKGWNIDKLHNILRKYALRKDTVSVGG</sequence>
<dbReference type="PANTHER" id="PTHR10229">
    <property type="entry name" value="GTP-BINDING PROTEIN HFLX"/>
    <property type="match status" value="1"/>
</dbReference>
<dbReference type="InterPro" id="IPR032305">
    <property type="entry name" value="GTP-bd_M"/>
</dbReference>
<dbReference type="GO" id="GO:0005525">
    <property type="term" value="F:GTP binding"/>
    <property type="evidence" value="ECO:0007669"/>
    <property type="project" value="UniProtKB-UniRule"/>
</dbReference>
<dbReference type="PaxDb" id="123214-PERMA_0540"/>
<dbReference type="Pfam" id="PF01926">
    <property type="entry name" value="MMR_HSR1"/>
    <property type="match status" value="1"/>
</dbReference>
<dbReference type="InterPro" id="IPR042108">
    <property type="entry name" value="GTPase_HflX_N_sf"/>
</dbReference>
<evidence type="ECO:0000313" key="10">
    <source>
        <dbReference type="EMBL" id="ACO03106.1"/>
    </source>
</evidence>
<dbReference type="OrthoDB" id="9812272at2"/>
<dbReference type="SUPFAM" id="SSF52540">
    <property type="entry name" value="P-loop containing nucleoside triphosphate hydrolases"/>
    <property type="match status" value="1"/>
</dbReference>
<keyword evidence="11" id="KW-1185">Reference proteome</keyword>
<comment type="similarity">
    <text evidence="6">Belongs to the TRAFAC class OBG-HflX-like GTPase superfamily. HflX GTPase family.</text>
</comment>
<feature type="domain" description="Hflx-type G" evidence="9">
    <location>
        <begin position="195"/>
        <end position="320"/>
    </location>
</feature>
<feature type="binding site" evidence="7">
    <location>
        <begin position="249"/>
        <end position="252"/>
    </location>
    <ligand>
        <name>GTP</name>
        <dbReference type="ChEBI" id="CHEBI:37565"/>
    </ligand>
</feature>
<comment type="subunit">
    <text evidence="6">Monomer. Associates with the 50S ribosomal subunit.</text>
</comment>
<dbReference type="RefSeq" id="WP_012675345.1">
    <property type="nucleotide sequence ID" value="NC_012440.1"/>
</dbReference>
<feature type="binding site" evidence="8">
    <location>
        <position position="228"/>
    </location>
    <ligand>
        <name>Mg(2+)</name>
        <dbReference type="ChEBI" id="CHEBI:18420"/>
    </ligand>
</feature>
<dbReference type="GO" id="GO:0005737">
    <property type="term" value="C:cytoplasm"/>
    <property type="evidence" value="ECO:0007669"/>
    <property type="project" value="UniProtKB-SubCell"/>
</dbReference>
<keyword evidence="1 6" id="KW-0963">Cytoplasm</keyword>
<feature type="binding site" evidence="8">
    <location>
        <position position="208"/>
    </location>
    <ligand>
        <name>Mg(2+)</name>
        <dbReference type="ChEBI" id="CHEBI:18420"/>
    </ligand>
</feature>
<name>C0QUG4_PERMH</name>
<dbReference type="PANTHER" id="PTHR10229:SF0">
    <property type="entry name" value="GTP-BINDING PROTEIN 6-RELATED"/>
    <property type="match status" value="1"/>
</dbReference>
<gene>
    <name evidence="6 10" type="primary">hflX</name>
    <name evidence="10" type="ordered locus">PERMA_0540</name>
</gene>
<dbReference type="eggNOG" id="COG2262">
    <property type="taxonomic scope" value="Bacteria"/>
</dbReference>
<evidence type="ECO:0000256" key="5">
    <source>
        <dbReference type="ARBA" id="ARBA00023134"/>
    </source>
</evidence>
<feature type="binding site" evidence="7">
    <location>
        <begin position="226"/>
        <end position="230"/>
    </location>
    <ligand>
        <name>GTP</name>
        <dbReference type="ChEBI" id="CHEBI:37565"/>
    </ligand>
</feature>
<evidence type="ECO:0000256" key="7">
    <source>
        <dbReference type="PIRSR" id="PIRSR006809-1"/>
    </source>
</evidence>
<keyword evidence="5 6" id="KW-0342">GTP-binding</keyword>
<dbReference type="Gene3D" id="3.40.50.11060">
    <property type="entry name" value="GTPase HflX, N-terminal domain"/>
    <property type="match status" value="1"/>
</dbReference>
<comment type="cofactor">
    <cofactor evidence="8">
        <name>Mg(2+)</name>
        <dbReference type="ChEBI" id="CHEBI:18420"/>
    </cofactor>
</comment>
<feature type="binding site" evidence="7">
    <location>
        <begin position="201"/>
        <end position="208"/>
    </location>
    <ligand>
        <name>GTP</name>
        <dbReference type="ChEBI" id="CHEBI:37565"/>
    </ligand>
</feature>
<evidence type="ECO:0000256" key="1">
    <source>
        <dbReference type="ARBA" id="ARBA00022490"/>
    </source>
</evidence>
<dbReference type="InterPro" id="IPR005225">
    <property type="entry name" value="Small_GTP-bd"/>
</dbReference>
<dbReference type="AlphaFoldDB" id="C0QUG4"/>
<keyword evidence="4 8" id="KW-0460">Magnesium</keyword>
<dbReference type="Gene3D" id="3.40.50.300">
    <property type="entry name" value="P-loop containing nucleotide triphosphate hydrolases"/>
    <property type="match status" value="1"/>
</dbReference>
<accession>C0QUG4</accession>
<dbReference type="InterPro" id="IPR006073">
    <property type="entry name" value="GTP-bd"/>
</dbReference>
<dbReference type="FunFam" id="3.40.50.11060:FF:000001">
    <property type="entry name" value="GTPase HflX"/>
    <property type="match status" value="1"/>
</dbReference>
<dbReference type="GO" id="GO:0046872">
    <property type="term" value="F:metal ion binding"/>
    <property type="evidence" value="ECO:0007669"/>
    <property type="project" value="UniProtKB-KW"/>
</dbReference>
<dbReference type="Pfam" id="PF16360">
    <property type="entry name" value="GTP-bdg_M"/>
    <property type="match status" value="1"/>
</dbReference>
<feature type="binding site" evidence="7">
    <location>
        <begin position="315"/>
        <end position="318"/>
    </location>
    <ligand>
        <name>GTP</name>
        <dbReference type="ChEBI" id="CHEBI:37565"/>
    </ligand>
</feature>
<dbReference type="Pfam" id="PF13167">
    <property type="entry name" value="GTP-bdg_N"/>
    <property type="match status" value="1"/>
</dbReference>
<evidence type="ECO:0000256" key="3">
    <source>
        <dbReference type="ARBA" id="ARBA00022741"/>
    </source>
</evidence>
<dbReference type="Proteomes" id="UP000001366">
    <property type="component" value="Chromosome"/>
</dbReference>
<dbReference type="PRINTS" id="PR00326">
    <property type="entry name" value="GTP1OBG"/>
</dbReference>
<comment type="function">
    <text evidence="6">GTPase that associates with the 50S ribosomal subunit and may have a role during protein synthesis or ribosome biogenesis.</text>
</comment>
<evidence type="ECO:0000259" key="9">
    <source>
        <dbReference type="PROSITE" id="PS51705"/>
    </source>
</evidence>
<dbReference type="InterPro" id="IPR030394">
    <property type="entry name" value="G_HFLX_dom"/>
</dbReference>
<dbReference type="NCBIfam" id="TIGR03156">
    <property type="entry name" value="GTP_HflX"/>
    <property type="match status" value="1"/>
</dbReference>
<keyword evidence="3 6" id="KW-0547">Nucleotide-binding</keyword>
<dbReference type="InterPro" id="IPR016496">
    <property type="entry name" value="GTPase_HflX"/>
</dbReference>
<reference evidence="10 11" key="1">
    <citation type="journal article" date="2009" name="J. Bacteriol.">
        <title>Complete and draft genome sequences of six members of the Aquificales.</title>
        <authorList>
            <person name="Reysenbach A.L."/>
            <person name="Hamamura N."/>
            <person name="Podar M."/>
            <person name="Griffiths E."/>
            <person name="Ferreira S."/>
            <person name="Hochstein R."/>
            <person name="Heidelberg J."/>
            <person name="Johnson J."/>
            <person name="Mead D."/>
            <person name="Pohorille A."/>
            <person name="Sarmiento M."/>
            <person name="Schweighofer K."/>
            <person name="Seshadri R."/>
            <person name="Voytek M.A."/>
        </authorList>
    </citation>
    <scope>NUCLEOTIDE SEQUENCE [LARGE SCALE GENOMIC DNA]</scope>
    <source>
        <strain evidence="11">DSM 14350 / EX-H1</strain>
    </source>
</reference>
<evidence type="ECO:0000256" key="8">
    <source>
        <dbReference type="PIRSR" id="PIRSR006809-2"/>
    </source>
</evidence>
<dbReference type="HOGENOM" id="CLU_019597_2_2_0"/>
<dbReference type="GO" id="GO:0043022">
    <property type="term" value="F:ribosome binding"/>
    <property type="evidence" value="ECO:0007669"/>
    <property type="project" value="TreeGrafter"/>
</dbReference>
<dbReference type="PROSITE" id="PS51705">
    <property type="entry name" value="G_HFLX"/>
    <property type="match status" value="1"/>
</dbReference>
<evidence type="ECO:0000256" key="4">
    <source>
        <dbReference type="ARBA" id="ARBA00022842"/>
    </source>
</evidence>
<evidence type="ECO:0000256" key="6">
    <source>
        <dbReference type="HAMAP-Rule" id="MF_00900"/>
    </source>
</evidence>
<evidence type="ECO:0000313" key="11">
    <source>
        <dbReference type="Proteomes" id="UP000001366"/>
    </source>
</evidence>
<dbReference type="CDD" id="cd01878">
    <property type="entry name" value="HflX"/>
    <property type="match status" value="1"/>
</dbReference>
<dbReference type="NCBIfam" id="TIGR00231">
    <property type="entry name" value="small_GTP"/>
    <property type="match status" value="1"/>
</dbReference>
<dbReference type="STRING" id="123214.PERMA_0540"/>
<dbReference type="EMBL" id="CP001230">
    <property type="protein sequence ID" value="ACO03106.1"/>
    <property type="molecule type" value="Genomic_DNA"/>
</dbReference>
<dbReference type="Gene3D" id="6.10.250.2860">
    <property type="match status" value="1"/>
</dbReference>
<comment type="subcellular location">
    <subcellularLocation>
        <location evidence="6">Cytoplasm</location>
    </subcellularLocation>
    <text evidence="6">May associate with membranes.</text>
</comment>
<protein>
    <recommendedName>
        <fullName evidence="6">GTPase HflX</fullName>
    </recommendedName>
    <alternativeName>
        <fullName evidence="6">GTP-binding protein HflX</fullName>
    </alternativeName>
</protein>
<organism evidence="10 11">
    <name type="scientific">Persephonella marina (strain DSM 14350 / EX-H1)</name>
    <dbReference type="NCBI Taxonomy" id="123214"/>
    <lineage>
        <taxon>Bacteria</taxon>
        <taxon>Pseudomonadati</taxon>
        <taxon>Aquificota</taxon>
        <taxon>Aquificia</taxon>
        <taxon>Aquificales</taxon>
        <taxon>Hydrogenothermaceae</taxon>
        <taxon>Persephonella</taxon>
    </lineage>
</organism>
<dbReference type="KEGG" id="pmx:PERMA_0540"/>
<evidence type="ECO:0000256" key="2">
    <source>
        <dbReference type="ARBA" id="ARBA00022723"/>
    </source>
</evidence>
<dbReference type="InterPro" id="IPR027417">
    <property type="entry name" value="P-loop_NTPase"/>
</dbReference>
<dbReference type="HAMAP" id="MF_00900">
    <property type="entry name" value="GTPase_HflX"/>
    <property type="match status" value="1"/>
</dbReference>
<dbReference type="GO" id="GO:0003924">
    <property type="term" value="F:GTPase activity"/>
    <property type="evidence" value="ECO:0007669"/>
    <property type="project" value="UniProtKB-UniRule"/>
</dbReference>
<dbReference type="InterPro" id="IPR025121">
    <property type="entry name" value="GTPase_HflX_N"/>
</dbReference>
<dbReference type="PIRSF" id="PIRSF006809">
    <property type="entry name" value="GTP-binding_hflX_prd"/>
    <property type="match status" value="1"/>
</dbReference>
<keyword evidence="2 8" id="KW-0479">Metal-binding</keyword>
<proteinExistence type="inferred from homology"/>